<comment type="caution">
    <text evidence="1">The sequence shown here is derived from an EMBL/GenBank/DDBJ whole genome shotgun (WGS) entry which is preliminary data.</text>
</comment>
<evidence type="ECO:0000313" key="1">
    <source>
        <dbReference type="EMBL" id="KAH3802150.1"/>
    </source>
</evidence>
<gene>
    <name evidence="1" type="ORF">DPMN_155821</name>
</gene>
<dbReference type="Proteomes" id="UP000828390">
    <property type="component" value="Unassembled WGS sequence"/>
</dbReference>
<name>A0A9D4FNM7_DREPO</name>
<reference evidence="1" key="1">
    <citation type="journal article" date="2019" name="bioRxiv">
        <title>The Genome of the Zebra Mussel, Dreissena polymorpha: A Resource for Invasive Species Research.</title>
        <authorList>
            <person name="McCartney M.A."/>
            <person name="Auch B."/>
            <person name="Kono T."/>
            <person name="Mallez S."/>
            <person name="Zhang Y."/>
            <person name="Obille A."/>
            <person name="Becker A."/>
            <person name="Abrahante J.E."/>
            <person name="Garbe J."/>
            <person name="Badalamenti J.P."/>
            <person name="Herman A."/>
            <person name="Mangelson H."/>
            <person name="Liachko I."/>
            <person name="Sullivan S."/>
            <person name="Sone E.D."/>
            <person name="Koren S."/>
            <person name="Silverstein K.A.T."/>
            <person name="Beckman K.B."/>
            <person name="Gohl D.M."/>
        </authorList>
    </citation>
    <scope>NUCLEOTIDE SEQUENCE</scope>
    <source>
        <strain evidence="1">Duluth1</strain>
        <tissue evidence="1">Whole animal</tissue>
    </source>
</reference>
<reference evidence="1" key="2">
    <citation type="submission" date="2020-11" db="EMBL/GenBank/DDBJ databases">
        <authorList>
            <person name="McCartney M.A."/>
            <person name="Auch B."/>
            <person name="Kono T."/>
            <person name="Mallez S."/>
            <person name="Becker A."/>
            <person name="Gohl D.M."/>
            <person name="Silverstein K.A.T."/>
            <person name="Koren S."/>
            <person name="Bechman K.B."/>
            <person name="Herman A."/>
            <person name="Abrahante J.E."/>
            <person name="Garbe J."/>
        </authorList>
    </citation>
    <scope>NUCLEOTIDE SEQUENCE</scope>
    <source>
        <strain evidence="1">Duluth1</strain>
        <tissue evidence="1">Whole animal</tissue>
    </source>
</reference>
<evidence type="ECO:0000313" key="2">
    <source>
        <dbReference type="Proteomes" id="UP000828390"/>
    </source>
</evidence>
<dbReference type="AlphaFoldDB" id="A0A9D4FNM7"/>
<protein>
    <submittedName>
        <fullName evidence="1">Uncharacterized protein</fullName>
    </submittedName>
</protein>
<keyword evidence="2" id="KW-1185">Reference proteome</keyword>
<sequence length="54" mass="6307">MIKDFALRMQRYGHEKDGDFLATADTLLNIAENKIVKEKCAFKQRVILDFFVKS</sequence>
<accession>A0A9D4FNM7</accession>
<dbReference type="EMBL" id="JAIWYP010000007">
    <property type="protein sequence ID" value="KAH3802150.1"/>
    <property type="molecule type" value="Genomic_DNA"/>
</dbReference>
<proteinExistence type="predicted"/>
<organism evidence="1 2">
    <name type="scientific">Dreissena polymorpha</name>
    <name type="common">Zebra mussel</name>
    <name type="synonym">Mytilus polymorpha</name>
    <dbReference type="NCBI Taxonomy" id="45954"/>
    <lineage>
        <taxon>Eukaryota</taxon>
        <taxon>Metazoa</taxon>
        <taxon>Spiralia</taxon>
        <taxon>Lophotrochozoa</taxon>
        <taxon>Mollusca</taxon>
        <taxon>Bivalvia</taxon>
        <taxon>Autobranchia</taxon>
        <taxon>Heteroconchia</taxon>
        <taxon>Euheterodonta</taxon>
        <taxon>Imparidentia</taxon>
        <taxon>Neoheterodontei</taxon>
        <taxon>Myida</taxon>
        <taxon>Dreissenoidea</taxon>
        <taxon>Dreissenidae</taxon>
        <taxon>Dreissena</taxon>
    </lineage>
</organism>